<dbReference type="OMA" id="FKQPDGA"/>
<dbReference type="Pfam" id="PF14604">
    <property type="entry name" value="SH3_9"/>
    <property type="match status" value="2"/>
</dbReference>
<evidence type="ECO:0000313" key="8">
    <source>
        <dbReference type="RefSeq" id="XP_022080390.1"/>
    </source>
</evidence>
<sequence>MECTARYDFTAKRSDELSFREGDTLKVIIDPEKNQEDDWAMAELRGRTGMVPKNYITSPEWFYRGLSRAKAEEILLDKEPDGAFLVRESESSPGDFSLSVKFGSGVQHFKILVDKATRRVFLWVKKFDTINGLVDHFRRNSVSKTNNKMVLRDMVKKKASVTDSIQGACGSNGIAGQFQQKQSQWGKVAQQKVMKPPVDLKPRVKAMYDFEPQDDNELELRAGDIVEVLDNSDHDWWYGKLRMKKGLFPSTYVQEIK</sequence>
<organism evidence="7 8">
    <name type="scientific">Acanthaster planci</name>
    <name type="common">Crown-of-thorns starfish</name>
    <dbReference type="NCBI Taxonomy" id="133434"/>
    <lineage>
        <taxon>Eukaryota</taxon>
        <taxon>Metazoa</taxon>
        <taxon>Echinodermata</taxon>
        <taxon>Eleutherozoa</taxon>
        <taxon>Asterozoa</taxon>
        <taxon>Asteroidea</taxon>
        <taxon>Valvatacea</taxon>
        <taxon>Valvatida</taxon>
        <taxon>Acanthasteridae</taxon>
        <taxon>Acanthaster</taxon>
    </lineage>
</organism>
<dbReference type="OrthoDB" id="10255964at2759"/>
<feature type="domain" description="SH2" evidence="5">
    <location>
        <begin position="61"/>
        <end position="155"/>
    </location>
</feature>
<dbReference type="SMART" id="SM00252">
    <property type="entry name" value="SH2"/>
    <property type="match status" value="1"/>
</dbReference>
<dbReference type="InterPro" id="IPR001452">
    <property type="entry name" value="SH3_domain"/>
</dbReference>
<dbReference type="InterPro" id="IPR036028">
    <property type="entry name" value="SH3-like_dom_sf"/>
</dbReference>
<dbReference type="SMART" id="SM00326">
    <property type="entry name" value="SH3"/>
    <property type="match status" value="2"/>
</dbReference>
<evidence type="ECO:0000256" key="1">
    <source>
        <dbReference type="ARBA" id="ARBA00022443"/>
    </source>
</evidence>
<dbReference type="Pfam" id="PF00017">
    <property type="entry name" value="SH2"/>
    <property type="match status" value="1"/>
</dbReference>
<dbReference type="InterPro" id="IPR043539">
    <property type="entry name" value="Grb2-like"/>
</dbReference>
<evidence type="ECO:0000256" key="3">
    <source>
        <dbReference type="PROSITE-ProRule" id="PRU00191"/>
    </source>
</evidence>
<evidence type="ECO:0000259" key="6">
    <source>
        <dbReference type="PROSITE" id="PS50002"/>
    </source>
</evidence>
<keyword evidence="7" id="KW-1185">Reference proteome</keyword>
<dbReference type="SUPFAM" id="SSF50044">
    <property type="entry name" value="SH3-domain"/>
    <property type="match status" value="2"/>
</dbReference>
<dbReference type="PRINTS" id="PR00401">
    <property type="entry name" value="SH2DOMAIN"/>
</dbReference>
<name>A0A8B7XKA8_ACAPL</name>
<feature type="domain" description="SH3" evidence="6">
    <location>
        <begin position="199"/>
        <end position="257"/>
    </location>
</feature>
<accession>A0A8B7XKA8</accession>
<evidence type="ECO:0000313" key="7">
    <source>
        <dbReference type="Proteomes" id="UP000694845"/>
    </source>
</evidence>
<dbReference type="InterPro" id="IPR000980">
    <property type="entry name" value="SH2"/>
</dbReference>
<keyword evidence="1 4" id="KW-0728">SH3 domain</keyword>
<dbReference type="Proteomes" id="UP000694845">
    <property type="component" value="Unplaced"/>
</dbReference>
<dbReference type="SUPFAM" id="SSF55550">
    <property type="entry name" value="SH2 domain"/>
    <property type="match status" value="1"/>
</dbReference>
<dbReference type="PRINTS" id="PR00452">
    <property type="entry name" value="SH3DOMAIN"/>
</dbReference>
<dbReference type="Gene3D" id="3.30.505.10">
    <property type="entry name" value="SH2 domain"/>
    <property type="match status" value="1"/>
</dbReference>
<evidence type="ECO:0000259" key="5">
    <source>
        <dbReference type="PROSITE" id="PS50001"/>
    </source>
</evidence>
<dbReference type="PROSITE" id="PS50002">
    <property type="entry name" value="SH3"/>
    <property type="match status" value="2"/>
</dbReference>
<dbReference type="Gene3D" id="2.30.30.40">
    <property type="entry name" value="SH3 Domains"/>
    <property type="match status" value="2"/>
</dbReference>
<protein>
    <submittedName>
        <fullName evidence="8">GRB2-related adaptor protein 2-like isoform X2</fullName>
    </submittedName>
</protein>
<dbReference type="RefSeq" id="XP_022080390.1">
    <property type="nucleotide sequence ID" value="XM_022224698.1"/>
</dbReference>
<dbReference type="PROSITE" id="PS50001">
    <property type="entry name" value="SH2"/>
    <property type="match status" value="1"/>
</dbReference>
<proteinExistence type="predicted"/>
<dbReference type="PRINTS" id="PR00499">
    <property type="entry name" value="P67PHOX"/>
</dbReference>
<dbReference type="AlphaFoldDB" id="A0A8B7XKA8"/>
<dbReference type="FunFam" id="2.30.30.40:FF:000072">
    <property type="entry name" value="Unconventional Myosin IB"/>
    <property type="match status" value="1"/>
</dbReference>
<dbReference type="PANTHER" id="PTHR46037">
    <property type="entry name" value="PROTEIN ENHANCER OF SEVENLESS 2B"/>
    <property type="match status" value="1"/>
</dbReference>
<reference evidence="8" key="1">
    <citation type="submission" date="2025-08" db="UniProtKB">
        <authorList>
            <consortium name="RefSeq"/>
        </authorList>
    </citation>
    <scope>IDENTIFICATION</scope>
</reference>
<evidence type="ECO:0000256" key="2">
    <source>
        <dbReference type="ARBA" id="ARBA00022999"/>
    </source>
</evidence>
<evidence type="ECO:0000256" key="4">
    <source>
        <dbReference type="PROSITE-ProRule" id="PRU00192"/>
    </source>
</evidence>
<keyword evidence="2 3" id="KW-0727">SH2 domain</keyword>
<dbReference type="CDD" id="cd09941">
    <property type="entry name" value="SH2_Grb2_like"/>
    <property type="match status" value="1"/>
</dbReference>
<gene>
    <name evidence="8" type="primary">LOC110973690</name>
</gene>
<dbReference type="InterPro" id="IPR036860">
    <property type="entry name" value="SH2_dom_sf"/>
</dbReference>
<feature type="domain" description="SH3" evidence="6">
    <location>
        <begin position="1"/>
        <end position="61"/>
    </location>
</feature>
<dbReference type="GeneID" id="110973690"/>